<organism evidence="2 3">
    <name type="scientific">Desulfoluna limicola</name>
    <dbReference type="NCBI Taxonomy" id="2810562"/>
    <lineage>
        <taxon>Bacteria</taxon>
        <taxon>Pseudomonadati</taxon>
        <taxon>Thermodesulfobacteriota</taxon>
        <taxon>Desulfobacteria</taxon>
        <taxon>Desulfobacterales</taxon>
        <taxon>Desulfolunaceae</taxon>
        <taxon>Desulfoluna</taxon>
    </lineage>
</organism>
<dbReference type="RefSeq" id="WP_236888775.1">
    <property type="nucleotide sequence ID" value="NZ_AP024488.1"/>
</dbReference>
<proteinExistence type="predicted"/>
<name>A0ABM7PJR0_9BACT</name>
<feature type="transmembrane region" description="Helical" evidence="1">
    <location>
        <begin position="49"/>
        <end position="72"/>
    </location>
</feature>
<accession>A0ABM7PJR0</accession>
<evidence type="ECO:0000313" key="2">
    <source>
        <dbReference type="EMBL" id="BCS97345.1"/>
    </source>
</evidence>
<protein>
    <submittedName>
        <fullName evidence="2">Uncharacterized protein</fullName>
    </submittedName>
</protein>
<dbReference type="EMBL" id="AP024488">
    <property type="protein sequence ID" value="BCS97345.1"/>
    <property type="molecule type" value="Genomic_DNA"/>
</dbReference>
<dbReference type="Proteomes" id="UP001320148">
    <property type="component" value="Chromosome"/>
</dbReference>
<sequence>MSTDDYTQDLREELARYALPNPYRHTRSWRLLFVSSDGRVVQSGNYRQVVTTTLVILVLLSLALAATTGLWLHTKSRLATAVALQDDLNATLARQTAAQESLMARLALAEEKAPQKPAEPVDATQAPMATMAPKAPPVALPPFVRVDTLEATRSKDGSSLKVTFKLFNDTPDKSLTKGTLFLVFTPKAGSEHAMRSLPAVMLTNGVPPDPSRGESFQMRNYKTRTFRLRTDAGDLPYSEVTLHVFDENGDSRYKKTFPL</sequence>
<evidence type="ECO:0000313" key="3">
    <source>
        <dbReference type="Proteomes" id="UP001320148"/>
    </source>
</evidence>
<gene>
    <name evidence="2" type="ORF">DSLASN_29770</name>
</gene>
<reference evidence="2 3" key="1">
    <citation type="submission" date="2021-02" db="EMBL/GenBank/DDBJ databases">
        <title>Complete genome of Desulfoluna sp. strain ASN36.</title>
        <authorList>
            <person name="Takahashi A."/>
            <person name="Kojima H."/>
            <person name="Fukui M."/>
        </authorList>
    </citation>
    <scope>NUCLEOTIDE SEQUENCE [LARGE SCALE GENOMIC DNA]</scope>
    <source>
        <strain evidence="2 3">ASN36</strain>
    </source>
</reference>
<keyword evidence="1" id="KW-1133">Transmembrane helix</keyword>
<evidence type="ECO:0000256" key="1">
    <source>
        <dbReference type="SAM" id="Phobius"/>
    </source>
</evidence>
<keyword evidence="3" id="KW-1185">Reference proteome</keyword>
<keyword evidence="1" id="KW-0812">Transmembrane</keyword>
<keyword evidence="1" id="KW-0472">Membrane</keyword>